<reference evidence="13" key="1">
    <citation type="submission" date="2016-10" db="EMBL/GenBank/DDBJ databases">
        <authorList>
            <person name="Varghese N."/>
            <person name="Submissions S."/>
        </authorList>
    </citation>
    <scope>NUCLEOTIDE SEQUENCE [LARGE SCALE GENOMIC DNA]</scope>
    <source>
        <strain evidence="13">ATCC 43811</strain>
    </source>
</reference>
<evidence type="ECO:0000256" key="8">
    <source>
        <dbReference type="ARBA" id="ARBA00047835"/>
    </source>
</evidence>
<dbReference type="InterPro" id="IPR036068">
    <property type="entry name" value="Nicotinate_pribotase-like_C"/>
</dbReference>
<comment type="catalytic activity">
    <reaction evidence="8">
        <text>beta-nicotinamide D-ribonucleotide + diphosphate = 5-phospho-alpha-D-ribose 1-diphosphate + nicotinamide + H(+)</text>
        <dbReference type="Rhea" id="RHEA:16149"/>
        <dbReference type="ChEBI" id="CHEBI:14649"/>
        <dbReference type="ChEBI" id="CHEBI:15378"/>
        <dbReference type="ChEBI" id="CHEBI:17154"/>
        <dbReference type="ChEBI" id="CHEBI:33019"/>
        <dbReference type="ChEBI" id="CHEBI:58017"/>
        <dbReference type="EC" id="2.4.2.12"/>
    </reaction>
    <physiologicalReaction direction="right-to-left" evidence="8">
        <dbReference type="Rhea" id="RHEA:16151"/>
    </physiologicalReaction>
</comment>
<evidence type="ECO:0000313" key="13">
    <source>
        <dbReference type="Proteomes" id="UP000240042"/>
    </source>
</evidence>
<keyword evidence="3 12" id="KW-0328">Glycosyltransferase</keyword>
<evidence type="ECO:0000256" key="6">
    <source>
        <dbReference type="ARBA" id="ARBA00035024"/>
    </source>
</evidence>
<dbReference type="Proteomes" id="UP000240042">
    <property type="component" value="Unassembled WGS sequence"/>
</dbReference>
<dbReference type="RefSeq" id="WP_092318606.1">
    <property type="nucleotide sequence ID" value="NZ_FOKY01000003.1"/>
</dbReference>
<proteinExistence type="inferred from homology"/>
<dbReference type="Gene3D" id="3.20.20.70">
    <property type="entry name" value="Aldolase class I"/>
    <property type="match status" value="1"/>
</dbReference>
<evidence type="ECO:0000259" key="10">
    <source>
        <dbReference type="Pfam" id="PF04095"/>
    </source>
</evidence>
<dbReference type="EC" id="2.4.2.12" evidence="6"/>
<dbReference type="OrthoDB" id="394882at2"/>
<feature type="binding site" evidence="9">
    <location>
        <position position="219"/>
    </location>
    <ligand>
        <name>beta-nicotinamide D-ribonucleotide</name>
        <dbReference type="ChEBI" id="CHEBI:14649"/>
    </ligand>
</feature>
<dbReference type="GO" id="GO:0009435">
    <property type="term" value="P:NAD+ biosynthetic process"/>
    <property type="evidence" value="ECO:0007669"/>
    <property type="project" value="InterPro"/>
</dbReference>
<dbReference type="Pfam" id="PF18127">
    <property type="entry name" value="NAMPT_N"/>
    <property type="match status" value="1"/>
</dbReference>
<dbReference type="STRING" id="34097.SAMN02745150_00663"/>
<feature type="binding site" evidence="9">
    <location>
        <begin position="356"/>
        <end position="357"/>
    </location>
    <ligand>
        <name>beta-nicotinamide D-ribonucleotide</name>
        <dbReference type="ChEBI" id="CHEBI:14649"/>
    </ligand>
</feature>
<keyword evidence="4 12" id="KW-0808">Transferase</keyword>
<evidence type="ECO:0000256" key="7">
    <source>
        <dbReference type="ARBA" id="ARBA00035036"/>
    </source>
</evidence>
<dbReference type="EMBL" id="FOKY01000003">
    <property type="protein sequence ID" value="SFB76445.1"/>
    <property type="molecule type" value="Genomic_DNA"/>
</dbReference>
<feature type="binding site" evidence="9">
    <location>
        <begin position="315"/>
        <end position="317"/>
    </location>
    <ligand>
        <name>beta-nicotinamide D-ribonucleotide</name>
        <dbReference type="ChEBI" id="CHEBI:14649"/>
    </ligand>
</feature>
<evidence type="ECO:0000259" key="11">
    <source>
        <dbReference type="Pfam" id="PF18127"/>
    </source>
</evidence>
<dbReference type="GO" id="GO:0047280">
    <property type="term" value="F:nicotinamide phosphoribosyltransferase activity"/>
    <property type="evidence" value="ECO:0007669"/>
    <property type="project" value="UniProtKB-EC"/>
</dbReference>
<feature type="binding site" evidence="9">
    <location>
        <position position="387"/>
    </location>
    <ligand>
        <name>beta-nicotinamide D-ribonucleotide</name>
        <dbReference type="ChEBI" id="CHEBI:14649"/>
    </ligand>
</feature>
<dbReference type="SUPFAM" id="SSF51690">
    <property type="entry name" value="Nicotinate/Quinolinate PRTase C-terminal domain-like"/>
    <property type="match status" value="1"/>
</dbReference>
<name>A0A1I1DN69_BREAD</name>
<organism evidence="12 13">
    <name type="scientific">Brevinema andersonii</name>
    <dbReference type="NCBI Taxonomy" id="34097"/>
    <lineage>
        <taxon>Bacteria</taxon>
        <taxon>Pseudomonadati</taxon>
        <taxon>Spirochaetota</taxon>
        <taxon>Spirochaetia</taxon>
        <taxon>Brevinematales</taxon>
        <taxon>Brevinemataceae</taxon>
        <taxon>Brevinema</taxon>
    </lineage>
</organism>
<gene>
    <name evidence="12" type="ORF">SAMN02745150_00663</name>
</gene>
<comment type="pathway">
    <text evidence="5">Cofactor biosynthesis; NAD(+) biosynthesis; nicotinamide D-ribonucleotide from 5-phospho-alpha-D-ribose 1-diphosphate and nicotinamide: step 1/1.</text>
</comment>
<evidence type="ECO:0000256" key="9">
    <source>
        <dbReference type="PIRSR" id="PIRSR005943-1"/>
    </source>
</evidence>
<dbReference type="NCBIfam" id="NF006629">
    <property type="entry name" value="PRK09198.1"/>
    <property type="match status" value="1"/>
</dbReference>
<evidence type="ECO:0000256" key="3">
    <source>
        <dbReference type="ARBA" id="ARBA00022676"/>
    </source>
</evidence>
<accession>A0A1I1DN69</accession>
<feature type="binding site" evidence="9">
    <location>
        <position position="196"/>
    </location>
    <ligand>
        <name>diphosphate</name>
        <dbReference type="ChEBI" id="CHEBI:33019"/>
    </ligand>
</feature>
<keyword evidence="2" id="KW-0662">Pyridine nucleotide biosynthesis</keyword>
<feature type="binding site" evidence="9">
    <location>
        <position position="395"/>
    </location>
    <ligand>
        <name>beta-nicotinamide D-ribonucleotide</name>
        <dbReference type="ChEBI" id="CHEBI:14649"/>
    </ligand>
</feature>
<dbReference type="Pfam" id="PF04095">
    <property type="entry name" value="NAPRTase"/>
    <property type="match status" value="1"/>
</dbReference>
<dbReference type="InterPro" id="IPR041529">
    <property type="entry name" value="DUF5598"/>
</dbReference>
<dbReference type="PANTHER" id="PTHR43816:SF1">
    <property type="entry name" value="NICOTINAMIDE PHOSPHORIBOSYLTRANSFERASE"/>
    <property type="match status" value="1"/>
</dbReference>
<feature type="domain" description="Nicotinate/nicotinamide phosphoribosyltransferase" evidence="10">
    <location>
        <begin position="189"/>
        <end position="428"/>
    </location>
</feature>
<evidence type="ECO:0000256" key="4">
    <source>
        <dbReference type="ARBA" id="ARBA00022679"/>
    </source>
</evidence>
<dbReference type="InterPro" id="IPR016471">
    <property type="entry name" value="Nicotinamide_PRibTrfase"/>
</dbReference>
<feature type="binding site" evidence="9">
    <location>
        <position position="247"/>
    </location>
    <ligand>
        <name>diphosphate</name>
        <dbReference type="ChEBI" id="CHEBI:33019"/>
    </ligand>
</feature>
<evidence type="ECO:0000256" key="5">
    <source>
        <dbReference type="ARBA" id="ARBA00035007"/>
    </source>
</evidence>
<sequence length="474" mass="53965">MPNIIHRENILSSFAVDAYKAGHYLQLPANAQAARLYLAPRCALSDYSAQYIVFGVKYFIEKYLLTPITKKDIINSLKIWNHFNINNTTYPFPEDGFEHIIEHYNGYLPITIHGVKEGQILDQYNIPLFTISIDDSRLVWLPGFIETAFQRAIWYPSTVASISFTVRNLIYKAYKKSVDPEVYGSLDYSLHDFGARGASSGESASIGGLAHLLNFNGTDTMEAILLGHYLYNIPVEELACSIPASEHSTVTSWGNDIHAEKKSLLNLIDVCHHSQSKVFSFVSDSYNFYELIDQVWGDPYIISLIQNYGLTPVVRPDSGDPQDVILYALESLSKSWGYSINSKGYKVLNHIRIIQGDGMNLDKINKLINAILTYGFSIENLTFGMGGGLLQKHDRDTMSWSMKMYKIKIDNVWHDVQKRPLTQDNKKAFNPANIVDDQDWVIHYKYDSISAQPKIYQESFQQIRLRARKNSLLN</sequence>
<dbReference type="PIRSF" id="PIRSF005943">
    <property type="entry name" value="NMPRT"/>
    <property type="match status" value="1"/>
</dbReference>
<dbReference type="InterPro" id="IPR013785">
    <property type="entry name" value="Aldolase_TIM"/>
</dbReference>
<feature type="binding site" evidence="9">
    <location>
        <position position="315"/>
    </location>
    <ligand>
        <name>diphosphate</name>
        <dbReference type="ChEBI" id="CHEBI:33019"/>
    </ligand>
</feature>
<dbReference type="PANTHER" id="PTHR43816">
    <property type="entry name" value="NICOTINAMIDE PHOSPHORIBOSYLTRANSFERASE"/>
    <property type="match status" value="1"/>
</dbReference>
<feature type="domain" description="Nicotinamide phosphoribosyltransferase N-terminal" evidence="11">
    <location>
        <begin position="14"/>
        <end position="112"/>
    </location>
</feature>
<evidence type="ECO:0000256" key="1">
    <source>
        <dbReference type="ARBA" id="ARBA00010897"/>
    </source>
</evidence>
<comment type="similarity">
    <text evidence="1">Belongs to the NAPRTase family.</text>
</comment>
<dbReference type="InterPro" id="IPR041525">
    <property type="entry name" value="N/Namide_PRibTrfase"/>
</dbReference>
<keyword evidence="13" id="KW-1185">Reference proteome</keyword>
<evidence type="ECO:0000313" key="12">
    <source>
        <dbReference type="EMBL" id="SFB76445.1"/>
    </source>
</evidence>
<protein>
    <recommendedName>
        <fullName evidence="7">Nicotinamide phosphoribosyltransferase</fullName>
        <ecNumber evidence="6">2.4.2.12</ecNumber>
    </recommendedName>
</protein>
<evidence type="ECO:0000256" key="2">
    <source>
        <dbReference type="ARBA" id="ARBA00022642"/>
    </source>
</evidence>
<dbReference type="AlphaFoldDB" id="A0A1I1DN69"/>